<dbReference type="InParanoid" id="A0A2T3B3H5"/>
<dbReference type="Proteomes" id="UP000241818">
    <property type="component" value="Unassembled WGS sequence"/>
</dbReference>
<name>A0A2T3B3H5_AMORE</name>
<dbReference type="InterPro" id="IPR052523">
    <property type="entry name" value="Trichothecene_AcTrans"/>
</dbReference>
<dbReference type="GeneID" id="36571932"/>
<protein>
    <recommendedName>
        <fullName evidence="2">N-acetyltransferase domain-containing protein</fullName>
    </recommendedName>
</protein>
<dbReference type="Pfam" id="PF13673">
    <property type="entry name" value="Acetyltransf_10"/>
    <property type="match status" value="1"/>
</dbReference>
<dbReference type="RefSeq" id="XP_024721458.1">
    <property type="nucleotide sequence ID" value="XM_024863851.1"/>
</dbReference>
<evidence type="ECO:0000256" key="1">
    <source>
        <dbReference type="SAM" id="MobiDB-lite"/>
    </source>
</evidence>
<accession>A0A2T3B3H5</accession>
<gene>
    <name evidence="3" type="ORF">M430DRAFT_18357</name>
</gene>
<proteinExistence type="predicted"/>
<organism evidence="3 4">
    <name type="scientific">Amorphotheca resinae ATCC 22711</name>
    <dbReference type="NCBI Taxonomy" id="857342"/>
    <lineage>
        <taxon>Eukaryota</taxon>
        <taxon>Fungi</taxon>
        <taxon>Dikarya</taxon>
        <taxon>Ascomycota</taxon>
        <taxon>Pezizomycotina</taxon>
        <taxon>Leotiomycetes</taxon>
        <taxon>Helotiales</taxon>
        <taxon>Amorphothecaceae</taxon>
        <taxon>Amorphotheca</taxon>
    </lineage>
</organism>
<feature type="region of interest" description="Disordered" evidence="1">
    <location>
        <begin position="92"/>
        <end position="112"/>
    </location>
</feature>
<dbReference type="PANTHER" id="PTHR42791:SF2">
    <property type="entry name" value="N-ACETYLTRANSFERASE DOMAIN-CONTAINING PROTEIN"/>
    <property type="match status" value="1"/>
</dbReference>
<keyword evidence="4" id="KW-1185">Reference proteome</keyword>
<dbReference type="GO" id="GO:0016747">
    <property type="term" value="F:acyltransferase activity, transferring groups other than amino-acyl groups"/>
    <property type="evidence" value="ECO:0007669"/>
    <property type="project" value="InterPro"/>
</dbReference>
<evidence type="ECO:0000313" key="3">
    <source>
        <dbReference type="EMBL" id="PSS20188.1"/>
    </source>
</evidence>
<evidence type="ECO:0000313" key="4">
    <source>
        <dbReference type="Proteomes" id="UP000241818"/>
    </source>
</evidence>
<dbReference type="Gene3D" id="3.40.630.30">
    <property type="match status" value="1"/>
</dbReference>
<dbReference type="OrthoDB" id="2832510at2759"/>
<dbReference type="PROSITE" id="PS51186">
    <property type="entry name" value="GNAT"/>
    <property type="match status" value="1"/>
</dbReference>
<dbReference type="SUPFAM" id="SSF55729">
    <property type="entry name" value="Acyl-CoA N-acyltransferases (Nat)"/>
    <property type="match status" value="1"/>
</dbReference>
<reference evidence="3 4" key="1">
    <citation type="journal article" date="2018" name="New Phytol.">
        <title>Comparative genomics and transcriptomics depict ericoid mycorrhizal fungi as versatile saprotrophs and plant mutualists.</title>
        <authorList>
            <person name="Martino E."/>
            <person name="Morin E."/>
            <person name="Grelet G.A."/>
            <person name="Kuo A."/>
            <person name="Kohler A."/>
            <person name="Daghino S."/>
            <person name="Barry K.W."/>
            <person name="Cichocki N."/>
            <person name="Clum A."/>
            <person name="Dockter R.B."/>
            <person name="Hainaut M."/>
            <person name="Kuo R.C."/>
            <person name="LaButti K."/>
            <person name="Lindahl B.D."/>
            <person name="Lindquist E.A."/>
            <person name="Lipzen A."/>
            <person name="Khouja H.R."/>
            <person name="Magnuson J."/>
            <person name="Murat C."/>
            <person name="Ohm R.A."/>
            <person name="Singer S.W."/>
            <person name="Spatafora J.W."/>
            <person name="Wang M."/>
            <person name="Veneault-Fourrey C."/>
            <person name="Henrissat B."/>
            <person name="Grigoriev I.V."/>
            <person name="Martin F.M."/>
            <person name="Perotto S."/>
        </authorList>
    </citation>
    <scope>NUCLEOTIDE SEQUENCE [LARGE SCALE GENOMIC DNA]</scope>
    <source>
        <strain evidence="3 4">ATCC 22711</strain>
    </source>
</reference>
<dbReference type="AlphaFoldDB" id="A0A2T3B3H5"/>
<dbReference type="EMBL" id="KZ679010">
    <property type="protein sequence ID" value="PSS20188.1"/>
    <property type="molecule type" value="Genomic_DNA"/>
</dbReference>
<sequence>MAREDFVLAPCLPEDIDQMIDVYLNAFKDDYFGSFTFPRSNIPEDEMYQWLRNRFLKTLRTPEYRCFKVTEVSTGRIGAWVRWQYPHTLSEEQKAEKKREKEREEREKAEGKLQKWPRGANLEVCDIKFGWLDRMREKNVDVENMYVILLLMTDPAYQRKGLANMLLKHGLALADAEGRKAYIEATPAGHPVYKKLGFQDIDVLSVDLSKWGGTKPGTNTIMLRDPQPV</sequence>
<evidence type="ECO:0000259" key="2">
    <source>
        <dbReference type="PROSITE" id="PS51186"/>
    </source>
</evidence>
<dbReference type="CDD" id="cd04301">
    <property type="entry name" value="NAT_SF"/>
    <property type="match status" value="1"/>
</dbReference>
<feature type="domain" description="N-acetyltransferase" evidence="2">
    <location>
        <begin position="62"/>
        <end position="227"/>
    </location>
</feature>
<dbReference type="PANTHER" id="PTHR42791">
    <property type="entry name" value="GNAT FAMILY ACETYLTRANSFERASE"/>
    <property type="match status" value="1"/>
</dbReference>
<dbReference type="InterPro" id="IPR016181">
    <property type="entry name" value="Acyl_CoA_acyltransferase"/>
</dbReference>
<dbReference type="InterPro" id="IPR000182">
    <property type="entry name" value="GNAT_dom"/>
</dbReference>